<reference evidence="8" key="2">
    <citation type="submission" date="2020-09" db="EMBL/GenBank/DDBJ databases">
        <authorList>
            <person name="Sun Q."/>
            <person name="Sedlacek I."/>
        </authorList>
    </citation>
    <scope>NUCLEOTIDE SEQUENCE</scope>
    <source>
        <strain evidence="8">CCM 7897</strain>
    </source>
</reference>
<dbReference type="InterPro" id="IPR001525">
    <property type="entry name" value="C5_MeTfrase"/>
</dbReference>
<keyword evidence="3 7" id="KW-0808">Transferase</keyword>
<comment type="catalytic activity">
    <reaction evidence="6">
        <text>a 2'-deoxycytidine in DNA + S-adenosyl-L-methionine = a 5-methyl-2'-deoxycytidine in DNA + S-adenosyl-L-homocysteine + H(+)</text>
        <dbReference type="Rhea" id="RHEA:13681"/>
        <dbReference type="Rhea" id="RHEA-COMP:11369"/>
        <dbReference type="Rhea" id="RHEA-COMP:11370"/>
        <dbReference type="ChEBI" id="CHEBI:15378"/>
        <dbReference type="ChEBI" id="CHEBI:57856"/>
        <dbReference type="ChEBI" id="CHEBI:59789"/>
        <dbReference type="ChEBI" id="CHEBI:85452"/>
        <dbReference type="ChEBI" id="CHEBI:85454"/>
        <dbReference type="EC" id="2.1.1.37"/>
    </reaction>
</comment>
<keyword evidence="9" id="KW-1185">Reference proteome</keyword>
<dbReference type="GO" id="GO:0003886">
    <property type="term" value="F:DNA (cytosine-5-)-methyltransferase activity"/>
    <property type="evidence" value="ECO:0007669"/>
    <property type="project" value="UniProtKB-EC"/>
</dbReference>
<comment type="caution">
    <text evidence="8">The sequence shown here is derived from an EMBL/GenBank/DDBJ whole genome shotgun (WGS) entry which is preliminary data.</text>
</comment>
<accession>A0A917FEY2</accession>
<dbReference type="EMBL" id="BMCT01000005">
    <property type="protein sequence ID" value="GGF73011.1"/>
    <property type="molecule type" value="Genomic_DNA"/>
</dbReference>
<dbReference type="AlphaFoldDB" id="A0A917FEY2"/>
<dbReference type="PROSITE" id="PS51679">
    <property type="entry name" value="SAM_MT_C5"/>
    <property type="match status" value="1"/>
</dbReference>
<evidence type="ECO:0000256" key="3">
    <source>
        <dbReference type="ARBA" id="ARBA00022679"/>
    </source>
</evidence>
<keyword evidence="2 7" id="KW-0489">Methyltransferase</keyword>
<comment type="similarity">
    <text evidence="7">Belongs to the class I-like SAM-binding methyltransferase superfamily. C5-methyltransferase family.</text>
</comment>
<keyword evidence="5" id="KW-0680">Restriction system</keyword>
<dbReference type="PANTHER" id="PTHR10629:SF52">
    <property type="entry name" value="DNA (CYTOSINE-5)-METHYLTRANSFERASE 1"/>
    <property type="match status" value="1"/>
</dbReference>
<dbReference type="EC" id="2.1.1.37" evidence="1"/>
<protein>
    <recommendedName>
        <fullName evidence="1">DNA (cytosine-5-)-methyltransferase</fullName>
        <ecNumber evidence="1">2.1.1.37</ecNumber>
    </recommendedName>
</protein>
<dbReference type="Proteomes" id="UP000606044">
    <property type="component" value="Unassembled WGS sequence"/>
</dbReference>
<dbReference type="GO" id="GO:0009307">
    <property type="term" value="P:DNA restriction-modification system"/>
    <property type="evidence" value="ECO:0007669"/>
    <property type="project" value="UniProtKB-KW"/>
</dbReference>
<dbReference type="PROSITE" id="PS00094">
    <property type="entry name" value="C5_MTASE_1"/>
    <property type="match status" value="1"/>
</dbReference>
<dbReference type="PANTHER" id="PTHR10629">
    <property type="entry name" value="CYTOSINE-SPECIFIC METHYLTRANSFERASE"/>
    <property type="match status" value="1"/>
</dbReference>
<gene>
    <name evidence="8" type="ORF">GCM10007301_36030</name>
</gene>
<evidence type="ECO:0000256" key="5">
    <source>
        <dbReference type="ARBA" id="ARBA00022747"/>
    </source>
</evidence>
<organism evidence="8 9">
    <name type="scientific">Azorhizobium oxalatiphilum</name>
    <dbReference type="NCBI Taxonomy" id="980631"/>
    <lineage>
        <taxon>Bacteria</taxon>
        <taxon>Pseudomonadati</taxon>
        <taxon>Pseudomonadota</taxon>
        <taxon>Alphaproteobacteria</taxon>
        <taxon>Hyphomicrobiales</taxon>
        <taxon>Xanthobacteraceae</taxon>
        <taxon>Azorhizobium</taxon>
    </lineage>
</organism>
<keyword evidence="4 7" id="KW-0949">S-adenosyl-L-methionine</keyword>
<evidence type="ECO:0000313" key="9">
    <source>
        <dbReference type="Proteomes" id="UP000606044"/>
    </source>
</evidence>
<dbReference type="SUPFAM" id="SSF53335">
    <property type="entry name" value="S-adenosyl-L-methionine-dependent methyltransferases"/>
    <property type="match status" value="1"/>
</dbReference>
<dbReference type="GO" id="GO:0032259">
    <property type="term" value="P:methylation"/>
    <property type="evidence" value="ECO:0007669"/>
    <property type="project" value="UniProtKB-KW"/>
</dbReference>
<dbReference type="RefSeq" id="WP_188581088.1">
    <property type="nucleotide sequence ID" value="NZ_BMCT01000005.1"/>
</dbReference>
<dbReference type="Pfam" id="PF00145">
    <property type="entry name" value="DNA_methylase"/>
    <property type="match status" value="1"/>
</dbReference>
<dbReference type="PRINTS" id="PR00105">
    <property type="entry name" value="C5METTRFRASE"/>
</dbReference>
<evidence type="ECO:0000256" key="4">
    <source>
        <dbReference type="ARBA" id="ARBA00022691"/>
    </source>
</evidence>
<evidence type="ECO:0000313" key="8">
    <source>
        <dbReference type="EMBL" id="GGF73011.1"/>
    </source>
</evidence>
<evidence type="ECO:0000256" key="7">
    <source>
        <dbReference type="PROSITE-ProRule" id="PRU01016"/>
    </source>
</evidence>
<proteinExistence type="inferred from homology"/>
<dbReference type="Gene3D" id="3.90.120.10">
    <property type="entry name" value="DNA Methylase, subunit A, domain 2"/>
    <property type="match status" value="1"/>
</dbReference>
<dbReference type="Gene3D" id="3.40.50.150">
    <property type="entry name" value="Vaccinia Virus protein VP39"/>
    <property type="match status" value="1"/>
</dbReference>
<dbReference type="InterPro" id="IPR018117">
    <property type="entry name" value="C5_DNA_meth_AS"/>
</dbReference>
<feature type="active site" evidence="7">
    <location>
        <position position="89"/>
    </location>
</feature>
<dbReference type="InterPro" id="IPR050390">
    <property type="entry name" value="C5-Methyltransferase"/>
</dbReference>
<name>A0A917FEY2_9HYPH</name>
<evidence type="ECO:0000256" key="1">
    <source>
        <dbReference type="ARBA" id="ARBA00011975"/>
    </source>
</evidence>
<evidence type="ECO:0000256" key="2">
    <source>
        <dbReference type="ARBA" id="ARBA00022603"/>
    </source>
</evidence>
<dbReference type="InterPro" id="IPR029063">
    <property type="entry name" value="SAM-dependent_MTases_sf"/>
</dbReference>
<reference evidence="8" key="1">
    <citation type="journal article" date="2014" name="Int. J. Syst. Evol. Microbiol.">
        <title>Complete genome sequence of Corynebacterium casei LMG S-19264T (=DSM 44701T), isolated from a smear-ripened cheese.</title>
        <authorList>
            <consortium name="US DOE Joint Genome Institute (JGI-PGF)"/>
            <person name="Walter F."/>
            <person name="Albersmeier A."/>
            <person name="Kalinowski J."/>
            <person name="Ruckert C."/>
        </authorList>
    </citation>
    <scope>NUCLEOTIDE SEQUENCE</scope>
    <source>
        <strain evidence="8">CCM 7897</strain>
    </source>
</reference>
<evidence type="ECO:0000256" key="6">
    <source>
        <dbReference type="ARBA" id="ARBA00047422"/>
    </source>
</evidence>
<sequence length="439" mass="48098">MNVVEVCCGAGGMSLGLRNAGFNIVAAYDTWAPALAVYKDNFPMKKTLLRPLPLNRGHHGKAGDLGDLLGLVPEVLLKNVDMIAGGPPCQDFSRAGQQVEGTRADMTLAFAVLIAVVRPEWIMMENVTEVTKSKAWQRARRILKRGGYGLSEMKLDASHYGVGQARKRFILVGRLGEVDGFLSSALEVTKDAPRTNVRDILGDVGINPSGTSDATRVYFMRPFSGGQGVRSIDEPCPTIIRSSRERATRGYQAHKNDLAPAAKVPSLSWQELARLQGFPETWKWDGVKRVRDRDVMIANALPAPLAEAVGRAILSRHRGETVPVPEDAFVEWLETVKGYTGTVLRNKSSRLHQARALLKGRVLEDSALEQTMLQRASGFATLSASVRSDLAAVLALHAEWRASLREPHPWSLDDDTETTSTSMPSLDAIIRKRRAVEVS</sequence>